<dbReference type="AlphaFoldDB" id="A0A4D9EAD0"/>
<proteinExistence type="predicted"/>
<comment type="caution">
    <text evidence="1">The sequence shown here is derived from an EMBL/GenBank/DDBJ whole genome shotgun (WGS) entry which is preliminary data.</text>
</comment>
<dbReference type="GO" id="GO:0004180">
    <property type="term" value="F:carboxypeptidase activity"/>
    <property type="evidence" value="ECO:0007669"/>
    <property type="project" value="UniProtKB-KW"/>
</dbReference>
<keyword evidence="2" id="KW-1185">Reference proteome</keyword>
<keyword evidence="1" id="KW-0121">Carboxypeptidase</keyword>
<dbReference type="Proteomes" id="UP000297703">
    <property type="component" value="Unassembled WGS sequence"/>
</dbReference>
<reference evidence="1 2" key="1">
    <citation type="submission" date="2019-04" db="EMBL/GenBank/DDBJ databases">
        <title>Draft genome of the big-headed turtle Platysternon megacephalum.</title>
        <authorList>
            <person name="Gong S."/>
        </authorList>
    </citation>
    <scope>NUCLEOTIDE SEQUENCE [LARGE SCALE GENOMIC DNA]</scope>
    <source>
        <strain evidence="1">DO16091913</strain>
        <tissue evidence="1">Muscle</tissue>
    </source>
</reference>
<accession>A0A4D9EAD0</accession>
<sequence>MDTEESCTNLLRQNFKKTLKSACFLYECGNETSKVFCLKYFWAQITETQTELFLLAFSISTIKKKKKAEFYGSITNCQKICYVLGLLAWMNPHEYELLQNPYATHES</sequence>
<dbReference type="EMBL" id="QXTE01000129">
    <property type="protein sequence ID" value="TFK04732.1"/>
    <property type="molecule type" value="Genomic_DNA"/>
</dbReference>
<protein>
    <submittedName>
        <fullName evidence="1">Retinoid-inducible serine carboxypeptidase</fullName>
    </submittedName>
</protein>
<evidence type="ECO:0000313" key="1">
    <source>
        <dbReference type="EMBL" id="TFK04732.1"/>
    </source>
</evidence>
<evidence type="ECO:0000313" key="2">
    <source>
        <dbReference type="Proteomes" id="UP000297703"/>
    </source>
</evidence>
<keyword evidence="1" id="KW-0378">Hydrolase</keyword>
<name>A0A4D9EAD0_9SAUR</name>
<organism evidence="1 2">
    <name type="scientific">Platysternon megacephalum</name>
    <name type="common">big-headed turtle</name>
    <dbReference type="NCBI Taxonomy" id="55544"/>
    <lineage>
        <taxon>Eukaryota</taxon>
        <taxon>Metazoa</taxon>
        <taxon>Chordata</taxon>
        <taxon>Craniata</taxon>
        <taxon>Vertebrata</taxon>
        <taxon>Euteleostomi</taxon>
        <taxon>Archelosauria</taxon>
        <taxon>Testudinata</taxon>
        <taxon>Testudines</taxon>
        <taxon>Cryptodira</taxon>
        <taxon>Durocryptodira</taxon>
        <taxon>Testudinoidea</taxon>
        <taxon>Platysternidae</taxon>
        <taxon>Platysternon</taxon>
    </lineage>
</organism>
<reference evidence="1 2" key="2">
    <citation type="submission" date="2019-04" db="EMBL/GenBank/DDBJ databases">
        <title>The genome sequence of big-headed turtle.</title>
        <authorList>
            <person name="Gong S."/>
        </authorList>
    </citation>
    <scope>NUCLEOTIDE SEQUENCE [LARGE SCALE GENOMIC DNA]</scope>
    <source>
        <strain evidence="1">DO16091913</strain>
        <tissue evidence="1">Muscle</tissue>
    </source>
</reference>
<keyword evidence="1" id="KW-0645">Protease</keyword>
<gene>
    <name evidence="1" type="ORF">DR999_PMT12688</name>
</gene>